<name>X1F6U6_9ZZZZ</name>
<organism evidence="1">
    <name type="scientific">marine sediment metagenome</name>
    <dbReference type="NCBI Taxonomy" id="412755"/>
    <lineage>
        <taxon>unclassified sequences</taxon>
        <taxon>metagenomes</taxon>
        <taxon>ecological metagenomes</taxon>
    </lineage>
</organism>
<dbReference type="EMBL" id="BART01032984">
    <property type="protein sequence ID" value="GAH16488.1"/>
    <property type="molecule type" value="Genomic_DNA"/>
</dbReference>
<gene>
    <name evidence="1" type="ORF">S01H4_56837</name>
</gene>
<dbReference type="AlphaFoldDB" id="X1F6U6"/>
<protein>
    <submittedName>
        <fullName evidence="1">Uncharacterized protein</fullName>
    </submittedName>
</protein>
<comment type="caution">
    <text evidence="1">The sequence shown here is derived from an EMBL/GenBank/DDBJ whole genome shotgun (WGS) entry which is preliminary data.</text>
</comment>
<reference evidence="1" key="1">
    <citation type="journal article" date="2014" name="Front. Microbiol.">
        <title>High frequency of phylogenetically diverse reductive dehalogenase-homologous genes in deep subseafloor sedimentary metagenomes.</title>
        <authorList>
            <person name="Kawai M."/>
            <person name="Futagami T."/>
            <person name="Toyoda A."/>
            <person name="Takaki Y."/>
            <person name="Nishi S."/>
            <person name="Hori S."/>
            <person name="Arai W."/>
            <person name="Tsubouchi T."/>
            <person name="Morono Y."/>
            <person name="Uchiyama I."/>
            <person name="Ito T."/>
            <person name="Fujiyama A."/>
            <person name="Inagaki F."/>
            <person name="Takami H."/>
        </authorList>
    </citation>
    <scope>NUCLEOTIDE SEQUENCE</scope>
    <source>
        <strain evidence="1">Expedition CK06-06</strain>
    </source>
</reference>
<proteinExistence type="predicted"/>
<evidence type="ECO:0000313" key="1">
    <source>
        <dbReference type="EMBL" id="GAH16488.1"/>
    </source>
</evidence>
<sequence length="72" mass="8578">MKFRKRPIPDDAKRVVCIDYEARNNNCGLFEFCGNRKEPDCDGVFYQCIECKKEYLTEEEAMICCYDKKHPE</sequence>
<accession>X1F6U6</accession>